<accession>A0A6L7A5V9</accession>
<dbReference type="AlphaFoldDB" id="A0A6L7A5V9"/>
<gene>
    <name evidence="1" type="ORF">GQS40_02990</name>
</gene>
<dbReference type="Gene3D" id="3.30.720.20">
    <property type="entry name" value="Protein of unknown function DUF1797"/>
    <property type="match status" value="1"/>
</dbReference>
<proteinExistence type="predicted"/>
<organism evidence="1 2">
    <name type="scientific">Leuconostoc lactis</name>
    <dbReference type="NCBI Taxonomy" id="1246"/>
    <lineage>
        <taxon>Bacteria</taxon>
        <taxon>Bacillati</taxon>
        <taxon>Bacillota</taxon>
        <taxon>Bacilli</taxon>
        <taxon>Lactobacillales</taxon>
        <taxon>Lactobacillaceae</taxon>
        <taxon>Leuconostoc</taxon>
    </lineage>
</organism>
<reference evidence="1 2" key="1">
    <citation type="submission" date="2019-12" db="EMBL/GenBank/DDBJ databases">
        <title>Complete genome sequence of Leuconostoc lactis strain AVN1 provides insights into metabolic potential.</title>
        <authorList>
            <person name="Besrour N."/>
            <person name="Najjari A."/>
            <person name="Fhoula I."/>
            <person name="Jaballah S."/>
            <person name="Klibi N."/>
            <person name="Ouzari H.I."/>
        </authorList>
    </citation>
    <scope>NUCLEOTIDE SEQUENCE [LARGE SCALE GENOMIC DNA]</scope>
    <source>
        <strain evidence="1 2">AVN1</strain>
    </source>
</reference>
<evidence type="ECO:0000313" key="2">
    <source>
        <dbReference type="Proteomes" id="UP000478636"/>
    </source>
</evidence>
<dbReference type="Pfam" id="PF08796">
    <property type="entry name" value="DUF1797"/>
    <property type="match status" value="1"/>
</dbReference>
<evidence type="ECO:0000313" key="1">
    <source>
        <dbReference type="EMBL" id="MWN20705.1"/>
    </source>
</evidence>
<sequence>MDTSAPLTYPVSDLKQILARLRAMVDATDTPYQTRRFDAFGIEAVQVDYDQLTQIWTVHEHREVRQFQFDDIVSWWGWGRGIEFPIAIFTIC</sequence>
<dbReference type="InterPro" id="IPR014904">
    <property type="entry name" value="YkuJ-like"/>
</dbReference>
<dbReference type="InterPro" id="IPR038073">
    <property type="entry name" value="YkuJ-like_sf"/>
</dbReference>
<comment type="caution">
    <text evidence="1">The sequence shown here is derived from an EMBL/GenBank/DDBJ whole genome shotgun (WGS) entry which is preliminary data.</text>
</comment>
<dbReference type="EMBL" id="WSZI01000011">
    <property type="protein sequence ID" value="MWN20705.1"/>
    <property type="molecule type" value="Genomic_DNA"/>
</dbReference>
<dbReference type="Proteomes" id="UP000478636">
    <property type="component" value="Unassembled WGS sequence"/>
</dbReference>
<protein>
    <submittedName>
        <fullName evidence="1">DUF1797 family protein</fullName>
    </submittedName>
</protein>
<dbReference type="SUPFAM" id="SSF143567">
    <property type="entry name" value="YkuJ-like"/>
    <property type="match status" value="1"/>
</dbReference>
<name>A0A6L7A5V9_LEULA</name>